<evidence type="ECO:0000256" key="1">
    <source>
        <dbReference type="SAM" id="MobiDB-lite"/>
    </source>
</evidence>
<reference evidence="2" key="1">
    <citation type="submission" date="2015-10" db="EMBL/GenBank/DDBJ databases">
        <title>EvidentialGene: Evidence-directed Construction of Complete mRNA Transcriptomes without Genomes.</title>
        <authorList>
            <person name="Gilbert D.G."/>
        </authorList>
    </citation>
    <scope>NUCLEOTIDE SEQUENCE</scope>
</reference>
<proteinExistence type="predicted"/>
<dbReference type="AlphaFoldDB" id="A0A0P6A5R5"/>
<feature type="region of interest" description="Disordered" evidence="1">
    <location>
        <begin position="1"/>
        <end position="35"/>
    </location>
</feature>
<sequence>MADPACSVKPTKRSGHERRHHQSNKNSIRRNATQNKHLEMVSTTKHLETARLALKQPNCLIALGHAEISIIALQLHKSWH</sequence>
<protein>
    <submittedName>
        <fullName evidence="2">Uncharacterized protein</fullName>
    </submittedName>
</protein>
<feature type="compositionally biased region" description="Basic residues" evidence="1">
    <location>
        <begin position="10"/>
        <end position="23"/>
    </location>
</feature>
<dbReference type="EMBL" id="GDIQ01000441">
    <property type="protein sequence ID" value="JAN94296.1"/>
    <property type="molecule type" value="Transcribed_RNA"/>
</dbReference>
<evidence type="ECO:0000313" key="2">
    <source>
        <dbReference type="EMBL" id="JAN94296.1"/>
    </source>
</evidence>
<organism evidence="2">
    <name type="scientific">Daphnia magna</name>
    <dbReference type="NCBI Taxonomy" id="35525"/>
    <lineage>
        <taxon>Eukaryota</taxon>
        <taxon>Metazoa</taxon>
        <taxon>Ecdysozoa</taxon>
        <taxon>Arthropoda</taxon>
        <taxon>Crustacea</taxon>
        <taxon>Branchiopoda</taxon>
        <taxon>Diplostraca</taxon>
        <taxon>Cladocera</taxon>
        <taxon>Anomopoda</taxon>
        <taxon>Daphniidae</taxon>
        <taxon>Daphnia</taxon>
    </lineage>
</organism>
<accession>A0A0P6A5R5</accession>
<feature type="compositionally biased region" description="Polar residues" evidence="1">
    <location>
        <begin position="24"/>
        <end position="35"/>
    </location>
</feature>
<name>A0A0P6A5R5_9CRUS</name>